<dbReference type="InterPro" id="IPR001128">
    <property type="entry name" value="Cyt_P450"/>
</dbReference>
<dbReference type="GO" id="GO:0020037">
    <property type="term" value="F:heme binding"/>
    <property type="evidence" value="ECO:0007669"/>
    <property type="project" value="InterPro"/>
</dbReference>
<keyword evidence="4" id="KW-0479">Metal-binding</keyword>
<dbReference type="PRINTS" id="PR00463">
    <property type="entry name" value="EP450I"/>
</dbReference>
<dbReference type="FunFam" id="1.10.630.10:FF:000043">
    <property type="entry name" value="Cytochrome P450 99A2"/>
    <property type="match status" value="1"/>
</dbReference>
<dbReference type="PANTHER" id="PTHR47955:SF8">
    <property type="entry name" value="CYTOCHROME P450 71D11-LIKE"/>
    <property type="match status" value="1"/>
</dbReference>
<keyword evidence="3" id="KW-0349">Heme</keyword>
<organism evidence="8 9">
    <name type="scientific">Rosa chinensis</name>
    <name type="common">China rose</name>
    <dbReference type="NCBI Taxonomy" id="74649"/>
    <lineage>
        <taxon>Eukaryota</taxon>
        <taxon>Viridiplantae</taxon>
        <taxon>Streptophyta</taxon>
        <taxon>Embryophyta</taxon>
        <taxon>Tracheophyta</taxon>
        <taxon>Spermatophyta</taxon>
        <taxon>Magnoliopsida</taxon>
        <taxon>eudicotyledons</taxon>
        <taxon>Gunneridae</taxon>
        <taxon>Pentapetalae</taxon>
        <taxon>rosids</taxon>
        <taxon>fabids</taxon>
        <taxon>Rosales</taxon>
        <taxon>Rosaceae</taxon>
        <taxon>Rosoideae</taxon>
        <taxon>Rosoideae incertae sedis</taxon>
        <taxon>Rosa</taxon>
    </lineage>
</organism>
<dbReference type="Gene3D" id="1.10.630.10">
    <property type="entry name" value="Cytochrome P450"/>
    <property type="match status" value="1"/>
</dbReference>
<reference evidence="8 9" key="1">
    <citation type="journal article" date="2018" name="Nat. Genet.">
        <title>The Rosa genome provides new insights in the design of modern roses.</title>
        <authorList>
            <person name="Bendahmane M."/>
        </authorList>
    </citation>
    <scope>NUCLEOTIDE SEQUENCE [LARGE SCALE GENOMIC DNA]</scope>
    <source>
        <strain evidence="9">cv. Old Blush</strain>
    </source>
</reference>
<evidence type="ECO:0000256" key="3">
    <source>
        <dbReference type="ARBA" id="ARBA00022617"/>
    </source>
</evidence>
<dbReference type="GO" id="GO:0005506">
    <property type="term" value="F:iron ion binding"/>
    <property type="evidence" value="ECO:0007669"/>
    <property type="project" value="InterPro"/>
</dbReference>
<name>A0A2P6SCN2_ROSCH</name>
<keyword evidence="5 8" id="KW-0560">Oxidoreductase</keyword>
<dbReference type="OrthoDB" id="1154007at2759"/>
<evidence type="ECO:0000313" key="9">
    <source>
        <dbReference type="Proteomes" id="UP000238479"/>
    </source>
</evidence>
<dbReference type="GO" id="GO:0016705">
    <property type="term" value="F:oxidoreductase activity, acting on paired donors, with incorporation or reduction of molecular oxygen"/>
    <property type="evidence" value="ECO:0007669"/>
    <property type="project" value="InterPro"/>
</dbReference>
<comment type="caution">
    <text evidence="8">The sequence shown here is derived from an EMBL/GenBank/DDBJ whole genome shotgun (WGS) entry which is preliminary data.</text>
</comment>
<dbReference type="EC" id="1.14.14.151" evidence="8"/>
<dbReference type="OMA" id="MEMAIYP"/>
<dbReference type="Pfam" id="PF00067">
    <property type="entry name" value="p450"/>
    <property type="match status" value="1"/>
</dbReference>
<comment type="similarity">
    <text evidence="2">Belongs to the cytochrome P450 family.</text>
</comment>
<gene>
    <name evidence="8" type="ORF">RchiOBHm_Chr1g0336531</name>
</gene>
<comment type="cofactor">
    <cofactor evidence="1">
        <name>heme</name>
        <dbReference type="ChEBI" id="CHEBI:30413"/>
    </cofactor>
</comment>
<dbReference type="STRING" id="74649.A0A2P6SCN2"/>
<keyword evidence="9" id="KW-1185">Reference proteome</keyword>
<dbReference type="PANTHER" id="PTHR47955">
    <property type="entry name" value="CYTOCHROME P450 FAMILY 71 PROTEIN"/>
    <property type="match status" value="1"/>
</dbReference>
<evidence type="ECO:0000256" key="2">
    <source>
        <dbReference type="ARBA" id="ARBA00010617"/>
    </source>
</evidence>
<dbReference type="GO" id="GO:0004497">
    <property type="term" value="F:monooxygenase activity"/>
    <property type="evidence" value="ECO:0007669"/>
    <property type="project" value="UniProtKB-KW"/>
</dbReference>
<evidence type="ECO:0000256" key="7">
    <source>
        <dbReference type="ARBA" id="ARBA00023033"/>
    </source>
</evidence>
<evidence type="ECO:0000256" key="5">
    <source>
        <dbReference type="ARBA" id="ARBA00023002"/>
    </source>
</evidence>
<protein>
    <submittedName>
        <fullName evidence="8">Putative premnaspirodiene oxygenase</fullName>
        <ecNumber evidence="8">1.14.14.151</ecNumber>
    </submittedName>
</protein>
<dbReference type="InterPro" id="IPR036396">
    <property type="entry name" value="Cyt_P450_sf"/>
</dbReference>
<dbReference type="Proteomes" id="UP000238479">
    <property type="component" value="Chromosome 1"/>
</dbReference>
<proteinExistence type="inferred from homology"/>
<evidence type="ECO:0000313" key="8">
    <source>
        <dbReference type="EMBL" id="PRQ56448.1"/>
    </source>
</evidence>
<dbReference type="EMBL" id="PDCK01000039">
    <property type="protein sequence ID" value="PRQ56448.1"/>
    <property type="molecule type" value="Genomic_DNA"/>
</dbReference>
<dbReference type="AlphaFoldDB" id="A0A2P6SCN2"/>
<evidence type="ECO:0000256" key="4">
    <source>
        <dbReference type="ARBA" id="ARBA00022723"/>
    </source>
</evidence>
<dbReference type="Gramene" id="PRQ56448">
    <property type="protein sequence ID" value="PRQ56448"/>
    <property type="gene ID" value="RchiOBHm_Chr1g0336531"/>
</dbReference>
<keyword evidence="7" id="KW-0503">Monooxygenase</keyword>
<evidence type="ECO:0000256" key="6">
    <source>
        <dbReference type="ARBA" id="ARBA00023004"/>
    </source>
</evidence>
<sequence>MVPLMLQIHNVPSLPLCTSLIALVILVLYWKRLKSSHTSSLSLPPGPRKLPVIGNLLQLVGSLPHHSLRDLAKRYGPIMHIKVGQVSAVVISSPELAEEVLRTHETAFSQRPTVFAIEVLSYDFSSILFCPNNDYWRQMRKICVSELLSTKRVHSFASIREEEAWNLVETVYSSASQPQLVVNLSEMIFSMQNGITARAALGKKCKHQQEFTSLIDEINQLAGGFAVPDLFPSLKFLRHVTRFKPALEKIHGKMDRMLDEIINDHKVKRESSAGDDPLQEDIVDVLLQLQECSYQIQLDVKTKHIKAITMDTYTSGSETSATTTEWAMAELVRNPRVMEKAQAEIRQLLAGKKKIHDADIKKLDYLKLVVKETLRLHPPLALIARQATQTCKISGYDIPSETKLLVNAWAIGRDRRHWGR</sequence>
<dbReference type="SUPFAM" id="SSF48264">
    <property type="entry name" value="Cytochrome P450"/>
    <property type="match status" value="1"/>
</dbReference>
<dbReference type="InterPro" id="IPR002401">
    <property type="entry name" value="Cyt_P450_E_grp-I"/>
</dbReference>
<dbReference type="PRINTS" id="PR00385">
    <property type="entry name" value="P450"/>
</dbReference>
<accession>A0A2P6SCN2</accession>
<evidence type="ECO:0000256" key="1">
    <source>
        <dbReference type="ARBA" id="ARBA00001971"/>
    </source>
</evidence>
<keyword evidence="6" id="KW-0408">Iron</keyword>